<comment type="caution">
    <text evidence="2">The sequence shown here is derived from an EMBL/GenBank/DDBJ whole genome shotgun (WGS) entry which is preliminary data.</text>
</comment>
<feature type="compositionally biased region" description="Polar residues" evidence="1">
    <location>
        <begin position="54"/>
        <end position="74"/>
    </location>
</feature>
<dbReference type="AlphaFoldDB" id="F7VEX7"/>
<reference evidence="2 3" key="1">
    <citation type="journal article" date="2011" name="Biochem. Biophys. Res. Commun.">
        <title>Increased number of Arginine-based salt bridges contributes to the thermotolerance of thermotolerant acetic acid bacteria, Acetobacter tropicalis SKU1100.</title>
        <authorList>
            <person name="Matsutani M."/>
            <person name="Hirakawa H."/>
            <person name="Nishikura M."/>
            <person name="Soemphol W."/>
            <person name="Ali I.A.I."/>
            <person name="Yakushi T."/>
            <person name="Matsushita K."/>
        </authorList>
    </citation>
    <scope>NUCLEOTIDE SEQUENCE [LARGE SCALE GENOMIC DNA]</scope>
    <source>
        <strain evidence="2 3">NBRC 101654</strain>
    </source>
</reference>
<protein>
    <submittedName>
        <fullName evidence="2">Uncharacterized protein</fullName>
    </submittedName>
</protein>
<evidence type="ECO:0000313" key="2">
    <source>
        <dbReference type="EMBL" id="GAA08922.1"/>
    </source>
</evidence>
<dbReference type="EMBL" id="BABS01000056">
    <property type="protein sequence ID" value="GAA08922.1"/>
    <property type="molecule type" value="Genomic_DNA"/>
</dbReference>
<sequence length="256" mass="27044">MFHQCFRSLSPKVFHRQDTCMILTLQGGTQARTFLRMLAAGTSRPGVDTAPAAQGSQPSYATTDPSASTGTQYAEMSGSPPQNPNLSNTSFQSTARNPSSGAASTSCTASVKAGFLRGGSYPDGTPVAAIAAVQEFGAVIRKTTHRSGAVSIVIPPRPFMRAAVAQDAPKWKEIFRQALAESLAASHRPEATRRILNTPTTALQRTGQAMQASIISAIQAVHTPPNSPATIHHKGSDKPLEDTKTLLNSVSFQVQS</sequence>
<feature type="compositionally biased region" description="Polar residues" evidence="1">
    <location>
        <begin position="84"/>
        <end position="98"/>
    </location>
</feature>
<name>F7VEX7_9PROT</name>
<feature type="region of interest" description="Disordered" evidence="1">
    <location>
        <begin position="44"/>
        <end position="105"/>
    </location>
</feature>
<accession>F7VEX7</accession>
<dbReference type="Proteomes" id="UP000004319">
    <property type="component" value="Unassembled WGS sequence"/>
</dbReference>
<evidence type="ECO:0000256" key="1">
    <source>
        <dbReference type="SAM" id="MobiDB-lite"/>
    </source>
</evidence>
<proteinExistence type="predicted"/>
<organism evidence="2 3">
    <name type="scientific">Acetobacter tropicalis NBRC 101654</name>
    <dbReference type="NCBI Taxonomy" id="749388"/>
    <lineage>
        <taxon>Bacteria</taxon>
        <taxon>Pseudomonadati</taxon>
        <taxon>Pseudomonadota</taxon>
        <taxon>Alphaproteobacteria</taxon>
        <taxon>Acetobacterales</taxon>
        <taxon>Acetobacteraceae</taxon>
        <taxon>Acetobacter</taxon>
    </lineage>
</organism>
<gene>
    <name evidence="2" type="ORF">ATPR_1926</name>
</gene>
<evidence type="ECO:0000313" key="3">
    <source>
        <dbReference type="Proteomes" id="UP000004319"/>
    </source>
</evidence>